<dbReference type="EMBL" id="MT898346">
    <property type="protein sequence ID" value="QOS27357.1"/>
    <property type="molecule type" value="Genomic_DNA"/>
</dbReference>
<dbReference type="EMBL" id="MT898219">
    <property type="protein sequence ID" value="QOS22634.1"/>
    <property type="molecule type" value="Genomic_DNA"/>
</dbReference>
<dbReference type="EMBL" id="MT898141">
    <property type="protein sequence ID" value="QOS19762.1"/>
    <property type="molecule type" value="Genomic_DNA"/>
</dbReference>
<dbReference type="EMBL" id="MT898066">
    <property type="protein sequence ID" value="QOS17008.1"/>
    <property type="molecule type" value="Genomic_DNA"/>
</dbReference>
<dbReference type="EMBL" id="MT898380">
    <property type="protein sequence ID" value="QOS28719.1"/>
    <property type="molecule type" value="Genomic_DNA"/>
</dbReference>
<evidence type="ECO:0000313" key="4">
    <source>
        <dbReference type="EMBL" id="QOS15126.1"/>
    </source>
</evidence>
<evidence type="ECO:0000313" key="32">
    <source>
        <dbReference type="EMBL" id="QOS23797.1"/>
    </source>
</evidence>
<dbReference type="EMBL" id="MT898399">
    <property type="protein sequence ID" value="QOS29418.1"/>
    <property type="molecule type" value="Genomic_DNA"/>
</dbReference>
<evidence type="ECO:0000313" key="28">
    <source>
        <dbReference type="EMBL" id="QOS23168.1"/>
    </source>
</evidence>
<evidence type="ECO:0000313" key="10">
    <source>
        <dbReference type="EMBL" id="QOS16540.1"/>
    </source>
</evidence>
<evidence type="ECO:0008006" key="41">
    <source>
        <dbReference type="Google" id="ProtNLM"/>
    </source>
</evidence>
<evidence type="ECO:0000313" key="25">
    <source>
        <dbReference type="EMBL" id="QOS21630.1"/>
    </source>
</evidence>
<dbReference type="PANTHER" id="PTHR46470:SF2">
    <property type="entry name" value="GLYCERALDEHYDE 3-PHOSPHATE PHOSPHATASE"/>
    <property type="match status" value="1"/>
</dbReference>
<evidence type="ECO:0000313" key="16">
    <source>
        <dbReference type="EMBL" id="QOS18101.1"/>
    </source>
</evidence>
<dbReference type="EMBL" id="MT898195">
    <property type="protein sequence ID" value="QOS21703.1"/>
    <property type="molecule type" value="Genomic_DNA"/>
</dbReference>
<evidence type="ECO:0000313" key="31">
    <source>
        <dbReference type="EMBL" id="QOS23589.1"/>
    </source>
</evidence>
<dbReference type="InterPro" id="IPR041492">
    <property type="entry name" value="HAD_2"/>
</dbReference>
<dbReference type="EMBL" id="MT898124">
    <property type="protein sequence ID" value="QOS19132.1"/>
    <property type="molecule type" value="Genomic_DNA"/>
</dbReference>
<dbReference type="EMBL" id="MT898087">
    <property type="protein sequence ID" value="QOS17757.1"/>
    <property type="molecule type" value="Genomic_DNA"/>
</dbReference>
<dbReference type="EMBL" id="MT898144">
    <property type="protein sequence ID" value="QOS19876.1"/>
    <property type="molecule type" value="Genomic_DNA"/>
</dbReference>
<sequence>MEISKSAVWVFDLDDTLYSEKDYQRSGYLHIAHHLKNLYQQDILDIIDKADAQDKDVLHEICSALSLPDSVKQSLLWMYRLHIPDIELAPDVRHTLDMIKSCCSAMAVITDGRSVSQRNKLFSLGLERLDSLISEEWGESKPGDIRFKEIERRYPDKCQYIYVGDNVKKDFITPKKMNWLTIGIVDSGVNIHSQDLSNFSDEYLPHFWLNSISELQDYIC</sequence>
<dbReference type="SMR" id="A0A4Z2SMI8"/>
<evidence type="ECO:0000313" key="14">
    <source>
        <dbReference type="EMBL" id="QOS18037.1"/>
    </source>
</evidence>
<dbReference type="EMBL" id="MT898015">
    <property type="protein sequence ID" value="QOS15126.1"/>
    <property type="molecule type" value="Genomic_DNA"/>
</dbReference>
<dbReference type="EMBL" id="MT898135">
    <property type="protein sequence ID" value="QOS19545.1"/>
    <property type="molecule type" value="Genomic_DNA"/>
</dbReference>
<dbReference type="PANTHER" id="PTHR46470">
    <property type="entry name" value="N-ACYLNEURAMINATE-9-PHOSPHATASE"/>
    <property type="match status" value="1"/>
</dbReference>
<evidence type="ECO:0000313" key="9">
    <source>
        <dbReference type="EMBL" id="QOS16476.1"/>
    </source>
</evidence>
<dbReference type="EMBL" id="MT898246">
    <property type="protein sequence ID" value="QOS23589.1"/>
    <property type="molecule type" value="Genomic_DNA"/>
</dbReference>
<dbReference type="EMBL" id="MT898348">
    <property type="protein sequence ID" value="QOS27426.1"/>
    <property type="molecule type" value="Genomic_DNA"/>
</dbReference>
<dbReference type="RefSeq" id="WP_005462476.1">
    <property type="nucleotide sequence ID" value="NZ_CAMFGX010000002.1"/>
</dbReference>
<evidence type="ECO:0000313" key="30">
    <source>
        <dbReference type="EMBL" id="QOS23527.1"/>
    </source>
</evidence>
<evidence type="ECO:0000313" key="19">
    <source>
        <dbReference type="EMBL" id="QOS18496.1"/>
    </source>
</evidence>
<accession>A0A4Z2SMI8</accession>
<evidence type="ECO:0000313" key="35">
    <source>
        <dbReference type="EMBL" id="QOS27357.1"/>
    </source>
</evidence>
<dbReference type="EMBL" id="MT898095">
    <property type="protein sequence ID" value="QOS18069.1"/>
    <property type="molecule type" value="Genomic_DNA"/>
</dbReference>
<evidence type="ECO:0000313" key="24">
    <source>
        <dbReference type="EMBL" id="QOS20967.1"/>
    </source>
</evidence>
<proteinExistence type="predicted"/>
<dbReference type="EMBL" id="MT898102">
    <property type="protein sequence ID" value="QOS18303.1"/>
    <property type="molecule type" value="Genomic_DNA"/>
</dbReference>
<evidence type="ECO:0000313" key="36">
    <source>
        <dbReference type="EMBL" id="QOS27426.1"/>
    </source>
</evidence>
<dbReference type="Gene3D" id="1.10.150.520">
    <property type="match status" value="1"/>
</dbReference>
<evidence type="ECO:0000313" key="15">
    <source>
        <dbReference type="EMBL" id="QOS18069.1"/>
    </source>
</evidence>
<evidence type="ECO:0000313" key="26">
    <source>
        <dbReference type="EMBL" id="QOS21703.1"/>
    </source>
</evidence>
<dbReference type="InterPro" id="IPR051400">
    <property type="entry name" value="HAD-like_hydrolase"/>
</dbReference>
<evidence type="ECO:0000313" key="34">
    <source>
        <dbReference type="EMBL" id="QOS26466.1"/>
    </source>
</evidence>
<evidence type="ECO:0000313" key="29">
    <source>
        <dbReference type="EMBL" id="QOS23318.1"/>
    </source>
</evidence>
<dbReference type="EMBL" id="MT898094">
    <property type="protein sequence ID" value="QOS18037.1"/>
    <property type="molecule type" value="Genomic_DNA"/>
</dbReference>
<dbReference type="EMBL" id="MT898016">
    <property type="protein sequence ID" value="QOS15158.1"/>
    <property type="molecule type" value="Genomic_DNA"/>
</dbReference>
<dbReference type="EMBL" id="MT898052">
    <property type="protein sequence ID" value="QOS16476.1"/>
    <property type="molecule type" value="Genomic_DNA"/>
</dbReference>
<evidence type="ECO:0000313" key="13">
    <source>
        <dbReference type="EMBL" id="QOS17757.1"/>
    </source>
</evidence>
<dbReference type="EMBL" id="MT898033">
    <property type="protein sequence ID" value="QOS15797.1"/>
    <property type="molecule type" value="Genomic_DNA"/>
</dbReference>
<gene>
    <name evidence="14" type="ORF">VP188_00020</name>
    <name evidence="19" type="ORF">VP204_00020</name>
    <name evidence="11" type="ORF">VP22_00020</name>
    <name evidence="26" type="ORF">VP230_00021</name>
    <name evidence="7" type="ORF">VP264_00020</name>
    <name evidence="20" type="ORF">VP272_00020</name>
    <name evidence="15" type="ORF">VP285_00020</name>
    <name evidence="18" type="ORF">VP302_00020</name>
    <name evidence="39" type="ORF">VP324_00020</name>
    <name evidence="27" type="ORF">VP341_00020</name>
    <name evidence="34" type="ORF">VP342_00020</name>
    <name evidence="17" type="ORF">VP343_00020</name>
    <name evidence="33" type="ORF">VP354_00020</name>
    <name evidence="38" type="ORF">VP357_00020</name>
    <name evidence="8" type="ORF">VP363_00020</name>
    <name evidence="40" type="ORF">VP365_00020</name>
    <name evidence="23" type="ORF">VP369_00020</name>
    <name evidence="28" type="ORF">VP372_00020</name>
    <name evidence="16" type="ORF">VP373_00020</name>
    <name evidence="13" type="ORF">VP374_00020</name>
    <name evidence="9" type="ORF">VP384_00020</name>
    <name evidence="31" type="ORF">VP390_00020</name>
    <name evidence="22" type="ORF">VP391_00020</name>
    <name evidence="32" type="ORF">VP392_00020</name>
    <name evidence="36" type="ORF">VP394_00020</name>
    <name evidence="37" type="ORF">VP395_00020</name>
    <name evidence="21" type="ORF">VP396_00020</name>
    <name evidence="24" type="ORF">VP398_00020</name>
    <name evidence="5" type="ORF">VP401_00020</name>
    <name evidence="25" type="ORF">VP402_00020</name>
    <name evidence="6" type="ORF">VP403_00020</name>
    <name evidence="30" type="ORF">VP404_00020</name>
    <name evidence="12" type="ORF">VP405_00020</name>
    <name evidence="29" type="ORF">VP440_00020</name>
    <name evidence="4" type="ORF">VP441_00020</name>
    <name evidence="10" type="ORF">VP63_00020</name>
    <name evidence="35" type="ORF">VP85_00020</name>
</gene>
<evidence type="ECO:0000313" key="5">
    <source>
        <dbReference type="EMBL" id="QOS15158.1"/>
    </source>
</evidence>
<keyword evidence="3" id="KW-0460">Magnesium</keyword>
<dbReference type="EMBL" id="MT898038">
    <property type="protein sequence ID" value="QOS15973.1"/>
    <property type="molecule type" value="Genomic_DNA"/>
</dbReference>
<evidence type="ECO:0000313" key="7">
    <source>
        <dbReference type="EMBL" id="QOS15973.1"/>
    </source>
</evidence>
<name>A0A4Z2SMI8_VIBPH</name>
<keyword evidence="2" id="KW-0378">Hydrolase</keyword>
<evidence type="ECO:0000313" key="11">
    <source>
        <dbReference type="EMBL" id="QOS16874.1"/>
    </source>
</evidence>
<dbReference type="AlphaFoldDB" id="A0A4Z2SMI8"/>
<organism evidence="28">
    <name type="scientific">Vibrio parahaemolyticus</name>
    <dbReference type="NCBI Taxonomy" id="670"/>
    <lineage>
        <taxon>Bacteria</taxon>
        <taxon>Pseudomonadati</taxon>
        <taxon>Pseudomonadota</taxon>
        <taxon>Gammaproteobacteria</taxon>
        <taxon>Vibrionales</taxon>
        <taxon>Vibrionaceae</taxon>
        <taxon>Vibrio</taxon>
    </lineage>
</organism>
<dbReference type="EMBL" id="MT898310">
    <property type="protein sequence ID" value="QOS26004.1"/>
    <property type="molecule type" value="Genomic_DNA"/>
</dbReference>
<dbReference type="OMA" id="AKPSTYC"/>
<dbReference type="SUPFAM" id="SSF56784">
    <property type="entry name" value="HAD-like"/>
    <property type="match status" value="1"/>
</dbReference>
<evidence type="ECO:0000313" key="20">
    <source>
        <dbReference type="EMBL" id="QOS19132.1"/>
    </source>
</evidence>
<dbReference type="GeneID" id="1187700"/>
<dbReference type="InterPro" id="IPR023214">
    <property type="entry name" value="HAD_sf"/>
</dbReference>
<evidence type="ECO:0000313" key="23">
    <source>
        <dbReference type="EMBL" id="QOS19876.1"/>
    </source>
</evidence>
<evidence type="ECO:0000313" key="18">
    <source>
        <dbReference type="EMBL" id="QOS18428.1"/>
    </source>
</evidence>
<evidence type="ECO:0000313" key="21">
    <source>
        <dbReference type="EMBL" id="QOS19545.1"/>
    </source>
</evidence>
<evidence type="ECO:0000313" key="22">
    <source>
        <dbReference type="EMBL" id="QOS19762.1"/>
    </source>
</evidence>
<dbReference type="EMBL" id="MT898396">
    <property type="protein sequence ID" value="QOS29318.1"/>
    <property type="molecule type" value="Genomic_DNA"/>
</dbReference>
<dbReference type="EMBL" id="MT898174">
    <property type="protein sequence ID" value="QOS20967.1"/>
    <property type="molecule type" value="Genomic_DNA"/>
</dbReference>
<dbReference type="EMBL" id="MT898105">
    <property type="protein sequence ID" value="QOS18428.1"/>
    <property type="molecule type" value="Genomic_DNA"/>
</dbReference>
<dbReference type="EMBL" id="MT898353">
    <property type="protein sequence ID" value="QOS27618.1"/>
    <property type="molecule type" value="Genomic_DNA"/>
</dbReference>
<dbReference type="EMBL" id="MT898323">
    <property type="protein sequence ID" value="QOS26466.1"/>
    <property type="molecule type" value="Genomic_DNA"/>
</dbReference>
<reference evidence="28" key="1">
    <citation type="submission" date="2020-08" db="EMBL/GenBank/DDBJ databases">
        <title>Genetic structure, function and evolution of capsule biosynthesis loci in Vibrio parahaemolyticus.</title>
        <authorList>
            <person name="Li L."/>
            <person name="Bian S."/>
        </authorList>
    </citation>
    <scope>NUCLEOTIDE SEQUENCE</scope>
    <source>
        <strain evidence="14">VP188</strain>
        <strain evidence="19">VP204</strain>
        <strain evidence="11">VP22</strain>
        <strain evidence="26">VP230</strain>
        <strain evidence="7">VP264</strain>
        <strain evidence="20">VP272</strain>
        <strain evidence="15">VP285</strain>
        <strain evidence="18">VP302</strain>
        <strain evidence="39">VP324</strain>
        <strain evidence="27">VP341</strain>
        <strain evidence="34">VP342</strain>
        <strain evidence="17">VP343</strain>
        <strain evidence="33">VP354</strain>
        <strain evidence="38">VP357</strain>
        <strain evidence="8">VP363</strain>
        <strain evidence="40">VP365</strain>
        <strain evidence="23">VP369</strain>
        <strain evidence="28">VP372</strain>
        <strain evidence="16">VP373</strain>
        <strain evidence="13">VP374</strain>
        <strain evidence="9">VP384</strain>
        <strain evidence="31">VP390</strain>
        <strain evidence="22">VP391</strain>
        <strain evidence="32">VP392</strain>
        <strain evidence="36">VP394</strain>
        <strain evidence="37">VP395</strain>
        <strain evidence="21">VP396</strain>
        <strain evidence="24">VP398</strain>
        <strain evidence="5">VP401</strain>
        <strain evidence="25">VP402</strain>
        <strain evidence="6">VP403</strain>
        <strain evidence="30">VP404</strain>
        <strain evidence="12">VP405</strain>
        <strain evidence="29">VP440</strain>
        <strain evidence="4">VP441</strain>
        <strain evidence="10">VP63</strain>
        <strain evidence="35">VP85</strain>
    </source>
</reference>
<dbReference type="EMBL" id="MT898096">
    <property type="protein sequence ID" value="QOS18101.1"/>
    <property type="molecule type" value="Genomic_DNA"/>
</dbReference>
<dbReference type="GO" id="GO:0016791">
    <property type="term" value="F:phosphatase activity"/>
    <property type="evidence" value="ECO:0007669"/>
    <property type="project" value="TreeGrafter"/>
</dbReference>
<evidence type="ECO:0000313" key="40">
    <source>
        <dbReference type="EMBL" id="QOS29418.1"/>
    </source>
</evidence>
<evidence type="ECO:0000313" key="39">
    <source>
        <dbReference type="EMBL" id="QOS29318.1"/>
    </source>
</evidence>
<evidence type="ECO:0000256" key="2">
    <source>
        <dbReference type="ARBA" id="ARBA00022801"/>
    </source>
</evidence>
<dbReference type="Gene3D" id="3.40.50.1000">
    <property type="entry name" value="HAD superfamily/HAD-like"/>
    <property type="match status" value="1"/>
</dbReference>
<dbReference type="EMBL" id="MT898238">
    <property type="protein sequence ID" value="QOS23318.1"/>
    <property type="molecule type" value="Genomic_DNA"/>
</dbReference>
<dbReference type="OrthoDB" id="148966at2"/>
<dbReference type="EMBL" id="MT898062">
    <property type="protein sequence ID" value="QOS16874.1"/>
    <property type="molecule type" value="Genomic_DNA"/>
</dbReference>
<evidence type="ECO:0000313" key="8">
    <source>
        <dbReference type="EMBL" id="QOS16340.1"/>
    </source>
</evidence>
<evidence type="ECO:0000313" key="12">
    <source>
        <dbReference type="EMBL" id="QOS17008.1"/>
    </source>
</evidence>
<dbReference type="EMBL" id="MT898234">
    <property type="protein sequence ID" value="QOS23168.1"/>
    <property type="molecule type" value="Genomic_DNA"/>
</dbReference>
<evidence type="ECO:0000313" key="27">
    <source>
        <dbReference type="EMBL" id="QOS22634.1"/>
    </source>
</evidence>
<evidence type="ECO:0000256" key="3">
    <source>
        <dbReference type="ARBA" id="ARBA00022842"/>
    </source>
</evidence>
<dbReference type="InterPro" id="IPR036412">
    <property type="entry name" value="HAD-like_sf"/>
</dbReference>
<dbReference type="GO" id="GO:0046872">
    <property type="term" value="F:metal ion binding"/>
    <property type="evidence" value="ECO:0007669"/>
    <property type="project" value="UniProtKB-KW"/>
</dbReference>
<dbReference type="EMBL" id="MT898048">
    <property type="protein sequence ID" value="QOS16340.1"/>
    <property type="molecule type" value="Genomic_DNA"/>
</dbReference>
<keyword evidence="1" id="KW-0479">Metal-binding</keyword>
<dbReference type="EMBL" id="MT898107">
    <property type="protein sequence ID" value="QOS18496.1"/>
    <property type="molecule type" value="Genomic_DNA"/>
</dbReference>
<evidence type="ECO:0000313" key="6">
    <source>
        <dbReference type="EMBL" id="QOS15797.1"/>
    </source>
</evidence>
<evidence type="ECO:0000313" key="37">
    <source>
        <dbReference type="EMBL" id="QOS27618.1"/>
    </source>
</evidence>
<evidence type="ECO:0000256" key="1">
    <source>
        <dbReference type="ARBA" id="ARBA00022723"/>
    </source>
</evidence>
<dbReference type="EMBL" id="MT898193">
    <property type="protein sequence ID" value="QOS21630.1"/>
    <property type="molecule type" value="Genomic_DNA"/>
</dbReference>
<dbReference type="EMBL" id="MT898054">
    <property type="protein sequence ID" value="QOS16540.1"/>
    <property type="molecule type" value="Genomic_DNA"/>
</dbReference>
<dbReference type="EMBL" id="MT898252">
    <property type="protein sequence ID" value="QOS23797.1"/>
    <property type="molecule type" value="Genomic_DNA"/>
</dbReference>
<evidence type="ECO:0000313" key="38">
    <source>
        <dbReference type="EMBL" id="QOS28719.1"/>
    </source>
</evidence>
<protein>
    <recommendedName>
        <fullName evidence="41">HAD family hydrolase</fullName>
    </recommendedName>
</protein>
<dbReference type="Pfam" id="PF13419">
    <property type="entry name" value="HAD_2"/>
    <property type="match status" value="1"/>
</dbReference>
<dbReference type="EMBL" id="MT898244">
    <property type="protein sequence ID" value="QOS23527.1"/>
    <property type="molecule type" value="Genomic_DNA"/>
</dbReference>
<evidence type="ECO:0000313" key="33">
    <source>
        <dbReference type="EMBL" id="QOS26004.1"/>
    </source>
</evidence>
<evidence type="ECO:0000313" key="17">
    <source>
        <dbReference type="EMBL" id="QOS18303.1"/>
    </source>
</evidence>